<gene>
    <name evidence="2" type="ORF">FQA47_021511</name>
</gene>
<organism evidence="2 3">
    <name type="scientific">Oryzias melastigma</name>
    <name type="common">Marine medaka</name>
    <dbReference type="NCBI Taxonomy" id="30732"/>
    <lineage>
        <taxon>Eukaryota</taxon>
        <taxon>Metazoa</taxon>
        <taxon>Chordata</taxon>
        <taxon>Craniata</taxon>
        <taxon>Vertebrata</taxon>
        <taxon>Euteleostomi</taxon>
        <taxon>Actinopterygii</taxon>
        <taxon>Neopterygii</taxon>
        <taxon>Teleostei</taxon>
        <taxon>Neoteleostei</taxon>
        <taxon>Acanthomorphata</taxon>
        <taxon>Ovalentaria</taxon>
        <taxon>Atherinomorphae</taxon>
        <taxon>Beloniformes</taxon>
        <taxon>Adrianichthyidae</taxon>
        <taxon>Oryziinae</taxon>
        <taxon>Oryzias</taxon>
    </lineage>
</organism>
<feature type="compositionally biased region" description="Polar residues" evidence="1">
    <location>
        <begin position="33"/>
        <end position="49"/>
    </location>
</feature>
<proteinExistence type="predicted"/>
<protein>
    <submittedName>
        <fullName evidence="2">Uncharacterized protein</fullName>
    </submittedName>
</protein>
<evidence type="ECO:0000256" key="1">
    <source>
        <dbReference type="SAM" id="MobiDB-lite"/>
    </source>
</evidence>
<accession>A0A834BU60</accession>
<dbReference type="AlphaFoldDB" id="A0A834BU60"/>
<sequence length="123" mass="13765">MLGRGGECTSRGSRTLQRDPNGGATRCRLYGVTPQSSAHATGLDLQSLSRSDKFSEQTSTTPTSAPPSRSHRSRGESSAFRPESKLEPKPCWSRDEFWKEYRRHPTVEWWSAAAGWNQKSHLS</sequence>
<dbReference type="Proteomes" id="UP000646548">
    <property type="component" value="Unassembled WGS sequence"/>
</dbReference>
<name>A0A834BU60_ORYME</name>
<evidence type="ECO:0000313" key="2">
    <source>
        <dbReference type="EMBL" id="KAF6716313.1"/>
    </source>
</evidence>
<reference evidence="2" key="1">
    <citation type="journal article" name="BMC Genomics">
        <title>Long-read sequencing and de novo genome assembly of marine medaka (Oryzias melastigma).</title>
        <authorList>
            <person name="Liang P."/>
            <person name="Saqib H.S.A."/>
            <person name="Ni X."/>
            <person name="Shen Y."/>
        </authorList>
    </citation>
    <scope>NUCLEOTIDE SEQUENCE</scope>
    <source>
        <strain evidence="2">Bigg-433</strain>
    </source>
</reference>
<evidence type="ECO:0000313" key="3">
    <source>
        <dbReference type="Proteomes" id="UP000646548"/>
    </source>
</evidence>
<comment type="caution">
    <text evidence="2">The sequence shown here is derived from an EMBL/GenBank/DDBJ whole genome shotgun (WGS) entry which is preliminary data.</text>
</comment>
<dbReference type="EMBL" id="WKFB01000974">
    <property type="protein sequence ID" value="KAF6716313.1"/>
    <property type="molecule type" value="Genomic_DNA"/>
</dbReference>
<feature type="compositionally biased region" description="Low complexity" evidence="1">
    <location>
        <begin position="58"/>
        <end position="68"/>
    </location>
</feature>
<feature type="region of interest" description="Disordered" evidence="1">
    <location>
        <begin position="1"/>
        <end position="90"/>
    </location>
</feature>